<dbReference type="InterPro" id="IPR036322">
    <property type="entry name" value="WD40_repeat_dom_sf"/>
</dbReference>
<proteinExistence type="predicted"/>
<dbReference type="PANTHER" id="PTHR44324">
    <property type="entry name" value="WD40 REPEAT DOMAIN 95"/>
    <property type="match status" value="1"/>
</dbReference>
<dbReference type="Ensembl" id="ENSACOT00000008286.1">
    <property type="protein sequence ID" value="ENSACOP00000008002.1"/>
    <property type="gene ID" value="ENSACOG00000005585.1"/>
</dbReference>
<dbReference type="InterPro" id="IPR051242">
    <property type="entry name" value="WD-EF-hand_domain"/>
</dbReference>
<evidence type="ECO:0000313" key="2">
    <source>
        <dbReference type="Ensembl" id="ENSACOP00000008002.1"/>
    </source>
</evidence>
<evidence type="ECO:0000313" key="3">
    <source>
        <dbReference type="Proteomes" id="UP000694522"/>
    </source>
</evidence>
<organism evidence="2 3">
    <name type="scientific">Amazona collaria</name>
    <name type="common">yellow-billed parrot</name>
    <dbReference type="NCBI Taxonomy" id="241587"/>
    <lineage>
        <taxon>Eukaryota</taxon>
        <taxon>Metazoa</taxon>
        <taxon>Chordata</taxon>
        <taxon>Craniata</taxon>
        <taxon>Vertebrata</taxon>
        <taxon>Euteleostomi</taxon>
        <taxon>Archelosauria</taxon>
        <taxon>Archosauria</taxon>
        <taxon>Dinosauria</taxon>
        <taxon>Saurischia</taxon>
        <taxon>Theropoda</taxon>
        <taxon>Coelurosauria</taxon>
        <taxon>Aves</taxon>
        <taxon>Neognathae</taxon>
        <taxon>Neoaves</taxon>
        <taxon>Telluraves</taxon>
        <taxon>Australaves</taxon>
        <taxon>Psittaciformes</taxon>
        <taxon>Psittacidae</taxon>
        <taxon>Amazona</taxon>
    </lineage>
</organism>
<name>A0A8B9FJQ1_9PSIT</name>
<protein>
    <recommendedName>
        <fullName evidence="4">WD repeat-containing protein 64</fullName>
    </recommendedName>
</protein>
<dbReference type="Gene3D" id="2.130.10.10">
    <property type="entry name" value="YVTN repeat-like/Quinoprotein amine dehydrogenase"/>
    <property type="match status" value="1"/>
</dbReference>
<dbReference type="SUPFAM" id="SSF50978">
    <property type="entry name" value="WD40 repeat-like"/>
    <property type="match status" value="1"/>
</dbReference>
<dbReference type="PANTHER" id="PTHR44324:SF2">
    <property type="entry name" value="WD REPEAT-CONTAINING PROTEIN 64"/>
    <property type="match status" value="1"/>
</dbReference>
<keyword evidence="3" id="KW-1185">Reference proteome</keyword>
<evidence type="ECO:0000256" key="1">
    <source>
        <dbReference type="ARBA" id="ARBA00022737"/>
    </source>
</evidence>
<dbReference type="InterPro" id="IPR015943">
    <property type="entry name" value="WD40/YVTN_repeat-like_dom_sf"/>
</dbReference>
<accession>A0A8B9FJQ1</accession>
<reference evidence="2" key="1">
    <citation type="submission" date="2025-08" db="UniProtKB">
        <authorList>
            <consortium name="Ensembl"/>
        </authorList>
    </citation>
    <scope>IDENTIFICATION</scope>
</reference>
<dbReference type="AlphaFoldDB" id="A0A8B9FJQ1"/>
<evidence type="ECO:0008006" key="4">
    <source>
        <dbReference type="Google" id="ProtNLM"/>
    </source>
</evidence>
<reference evidence="2" key="2">
    <citation type="submission" date="2025-09" db="UniProtKB">
        <authorList>
            <consortium name="Ensembl"/>
        </authorList>
    </citation>
    <scope>IDENTIFICATION</scope>
</reference>
<keyword evidence="1" id="KW-0677">Repeat</keyword>
<dbReference type="Proteomes" id="UP000694522">
    <property type="component" value="Unplaced"/>
</dbReference>
<sequence length="359" mass="40708">MSEKDSDKESCSAPELLDFKNAVKEFQKLVKKLATQKTKEKLGLYIKDDDEIDYEKFYAATQALFGAEVKDYNVKAFFWKLSSNPDVRIEWCEIFGCFLGESDGMSPQLKEENMVFLLSKKQQIIHTVVKRDDAIKGIVKVPHLDFIVTSSQKGVLTVFNKQVILTQTNFLDTAWITGCDFLPQLKCVMAVTERTVIIWNYRSQVLCWNICFVIKPIENCLLCVCVVTVPKQVAKDTILMGDDKGYVYLLTVTSDHLALKKCKGKRESQLQVLDSKTFHIVKRKLHDDWVMKVKYISDLNCFGSCSSDSICSFVLDDVKRLGDNLPVKEFSCRKAKLIVTGGNIGVGQSCSNTCPRYTC</sequence>